<evidence type="ECO:0000256" key="2">
    <source>
        <dbReference type="ARBA" id="ARBA00022857"/>
    </source>
</evidence>
<dbReference type="RefSeq" id="WP_344669296.1">
    <property type="nucleotide sequence ID" value="NZ_BAAAQN010000045.1"/>
</dbReference>
<sequence>MTHPAPPPRRDPGRAPDQGPGPRPAARRPVPHHRLGASGPQASVLSLGSWHIWDRMDFHDAVDLLRFAVDAGINLFDVGHYNTGPHQEQSHTDVLFGRIVQAAGLDRADYLICQKLWLWNHPAQPLAEQLHRSLFRVGAERADLVLLGDFVGRPDLPRLVAEVGELIRAGRADHWGFNNWAAEDVVTACEFARREGLPLPQLAQLKYSVVRRSVADGEPYRRIFEDYGVSLQASDVFEGGLLAGNATPNRRIGMDTGGIREQITTAAPQIAALAADLDATPAQLALAFCLTHPATATVLFGASRLTQLQDNLGALDLLARHGGILRDRCDQWWLDRGVVEPTASWGTTREAAVDPR</sequence>
<evidence type="ECO:0000259" key="5">
    <source>
        <dbReference type="Pfam" id="PF00248"/>
    </source>
</evidence>
<dbReference type="InterPro" id="IPR005399">
    <property type="entry name" value="K_chnl_volt-dep_bsu_KCNAB-rel"/>
</dbReference>
<dbReference type="InterPro" id="IPR023210">
    <property type="entry name" value="NADP_OxRdtase_dom"/>
</dbReference>
<proteinExistence type="inferred from homology"/>
<dbReference type="SUPFAM" id="SSF51430">
    <property type="entry name" value="NAD(P)-linked oxidoreductase"/>
    <property type="match status" value="1"/>
</dbReference>
<keyword evidence="2" id="KW-0521">NADP</keyword>
<dbReference type="EMBL" id="BAAAQN010000045">
    <property type="protein sequence ID" value="GAA2048575.1"/>
    <property type="molecule type" value="Genomic_DNA"/>
</dbReference>
<evidence type="ECO:0000256" key="3">
    <source>
        <dbReference type="ARBA" id="ARBA00023002"/>
    </source>
</evidence>
<evidence type="ECO:0000256" key="4">
    <source>
        <dbReference type="SAM" id="MobiDB-lite"/>
    </source>
</evidence>
<comment type="caution">
    <text evidence="6">The sequence shown here is derived from an EMBL/GenBank/DDBJ whole genome shotgun (WGS) entry which is preliminary data.</text>
</comment>
<dbReference type="Proteomes" id="UP001500751">
    <property type="component" value="Unassembled WGS sequence"/>
</dbReference>
<evidence type="ECO:0000313" key="7">
    <source>
        <dbReference type="Proteomes" id="UP001500751"/>
    </source>
</evidence>
<dbReference type="Pfam" id="PF00248">
    <property type="entry name" value="Aldo_ket_red"/>
    <property type="match status" value="1"/>
</dbReference>
<comment type="similarity">
    <text evidence="1">Belongs to the shaker potassium channel beta subunit family.</text>
</comment>
<protein>
    <submittedName>
        <fullName evidence="6">Aldo/keto reductase</fullName>
    </submittedName>
</protein>
<feature type="compositionally biased region" description="Basic residues" evidence="4">
    <location>
        <begin position="25"/>
        <end position="35"/>
    </location>
</feature>
<dbReference type="Gene3D" id="3.20.20.100">
    <property type="entry name" value="NADP-dependent oxidoreductase domain"/>
    <property type="match status" value="1"/>
</dbReference>
<evidence type="ECO:0000256" key="1">
    <source>
        <dbReference type="ARBA" id="ARBA00006515"/>
    </source>
</evidence>
<feature type="region of interest" description="Disordered" evidence="4">
    <location>
        <begin position="1"/>
        <end position="38"/>
    </location>
</feature>
<accession>A0ABN2V1E8</accession>
<keyword evidence="3" id="KW-0560">Oxidoreductase</keyword>
<name>A0ABN2V1E8_9ACTN</name>
<reference evidence="6 7" key="1">
    <citation type="journal article" date="2019" name="Int. J. Syst. Evol. Microbiol.">
        <title>The Global Catalogue of Microorganisms (GCM) 10K type strain sequencing project: providing services to taxonomists for standard genome sequencing and annotation.</title>
        <authorList>
            <consortium name="The Broad Institute Genomics Platform"/>
            <consortium name="The Broad Institute Genome Sequencing Center for Infectious Disease"/>
            <person name="Wu L."/>
            <person name="Ma J."/>
        </authorList>
    </citation>
    <scope>NUCLEOTIDE SEQUENCE [LARGE SCALE GENOMIC DNA]</scope>
    <source>
        <strain evidence="6 7">JCM 16014</strain>
    </source>
</reference>
<evidence type="ECO:0000313" key="6">
    <source>
        <dbReference type="EMBL" id="GAA2048575.1"/>
    </source>
</evidence>
<gene>
    <name evidence="6" type="ORF">GCM10009839_62780</name>
</gene>
<feature type="domain" description="NADP-dependent oxidoreductase" evidence="5">
    <location>
        <begin position="45"/>
        <end position="316"/>
    </location>
</feature>
<organism evidence="6 7">
    <name type="scientific">Catenulispora yoronensis</name>
    <dbReference type="NCBI Taxonomy" id="450799"/>
    <lineage>
        <taxon>Bacteria</taxon>
        <taxon>Bacillati</taxon>
        <taxon>Actinomycetota</taxon>
        <taxon>Actinomycetes</taxon>
        <taxon>Catenulisporales</taxon>
        <taxon>Catenulisporaceae</taxon>
        <taxon>Catenulispora</taxon>
    </lineage>
</organism>
<dbReference type="PANTHER" id="PTHR43150">
    <property type="entry name" value="HYPERKINETIC, ISOFORM M"/>
    <property type="match status" value="1"/>
</dbReference>
<keyword evidence="7" id="KW-1185">Reference proteome</keyword>
<dbReference type="InterPro" id="IPR036812">
    <property type="entry name" value="NAD(P)_OxRdtase_dom_sf"/>
</dbReference>
<dbReference type="PANTHER" id="PTHR43150:SF2">
    <property type="entry name" value="HYPERKINETIC, ISOFORM M"/>
    <property type="match status" value="1"/>
</dbReference>